<name>A0A2P2Q6J5_RHIMU</name>
<sequence>MSQHPNVMEVMEWVMAKPISDLQDRVLALTTALSNHHYIIMLGCLGRAVGLRLLPVKEKAYMKVARLLLEDCD</sequence>
<accession>A0A2P2Q6J5</accession>
<proteinExistence type="predicted"/>
<protein>
    <submittedName>
        <fullName evidence="1">RPM1-interacting protein 4</fullName>
    </submittedName>
</protein>
<organism evidence="1">
    <name type="scientific">Rhizophora mucronata</name>
    <name type="common">Asiatic mangrove</name>
    <dbReference type="NCBI Taxonomy" id="61149"/>
    <lineage>
        <taxon>Eukaryota</taxon>
        <taxon>Viridiplantae</taxon>
        <taxon>Streptophyta</taxon>
        <taxon>Embryophyta</taxon>
        <taxon>Tracheophyta</taxon>
        <taxon>Spermatophyta</taxon>
        <taxon>Magnoliopsida</taxon>
        <taxon>eudicotyledons</taxon>
        <taxon>Gunneridae</taxon>
        <taxon>Pentapetalae</taxon>
        <taxon>rosids</taxon>
        <taxon>fabids</taxon>
        <taxon>Malpighiales</taxon>
        <taxon>Rhizophoraceae</taxon>
        <taxon>Rhizophora</taxon>
    </lineage>
</organism>
<reference evidence="1" key="1">
    <citation type="submission" date="2018-02" db="EMBL/GenBank/DDBJ databases">
        <title>Rhizophora mucronata_Transcriptome.</title>
        <authorList>
            <person name="Meera S.P."/>
            <person name="Sreeshan A."/>
            <person name="Augustine A."/>
        </authorList>
    </citation>
    <scope>NUCLEOTIDE SEQUENCE</scope>
    <source>
        <tissue evidence="1">Leaf</tissue>
    </source>
</reference>
<dbReference type="AlphaFoldDB" id="A0A2P2Q6J5"/>
<dbReference type="EMBL" id="GGEC01082131">
    <property type="protein sequence ID" value="MBX62615.1"/>
    <property type="molecule type" value="Transcribed_RNA"/>
</dbReference>
<evidence type="ECO:0000313" key="1">
    <source>
        <dbReference type="EMBL" id="MBX62615.1"/>
    </source>
</evidence>